<gene>
    <name evidence="1" type="ORF">GT020_17135</name>
</gene>
<sequence>MQPNHPGAGLGFTLNDQMRPLAMLPFVRKAWEVACDLELPPLDPAPEAGASAAYGEEGIDLPRFMQAIVAWLRAGGHRDPDSALR</sequence>
<evidence type="ECO:0000313" key="2">
    <source>
        <dbReference type="Proteomes" id="UP000477543"/>
    </source>
</evidence>
<proteinExistence type="predicted"/>
<name>A0A6L9GBA4_9MICC</name>
<protein>
    <submittedName>
        <fullName evidence="1">Uncharacterized protein</fullName>
    </submittedName>
</protein>
<evidence type="ECO:0000313" key="1">
    <source>
        <dbReference type="EMBL" id="NAZ17770.1"/>
    </source>
</evidence>
<accession>A0A6L9GBA4</accession>
<organism evidence="1 2">
    <name type="scientific">Glutamicibacter soli</name>
    <dbReference type="NCBI Taxonomy" id="453836"/>
    <lineage>
        <taxon>Bacteria</taxon>
        <taxon>Bacillati</taxon>
        <taxon>Actinomycetota</taxon>
        <taxon>Actinomycetes</taxon>
        <taxon>Micrococcales</taxon>
        <taxon>Micrococcaceae</taxon>
        <taxon>Glutamicibacter</taxon>
    </lineage>
</organism>
<dbReference type="Proteomes" id="UP000477543">
    <property type="component" value="Unassembled WGS sequence"/>
</dbReference>
<dbReference type="RefSeq" id="WP_161450097.1">
    <property type="nucleotide sequence ID" value="NZ_WYDN01000024.1"/>
</dbReference>
<reference evidence="1 2" key="1">
    <citation type="submission" date="2020-01" db="EMBL/GenBank/DDBJ databases">
        <title>Glutamicibacter soli M275.</title>
        <authorList>
            <person name="Meng X."/>
        </authorList>
    </citation>
    <scope>NUCLEOTIDE SEQUENCE [LARGE SCALE GENOMIC DNA]</scope>
    <source>
        <strain evidence="1 2">M275</strain>
    </source>
</reference>
<comment type="caution">
    <text evidence="1">The sequence shown here is derived from an EMBL/GenBank/DDBJ whole genome shotgun (WGS) entry which is preliminary data.</text>
</comment>
<dbReference type="AlphaFoldDB" id="A0A6L9GBA4"/>
<dbReference type="EMBL" id="WYDN01000024">
    <property type="protein sequence ID" value="NAZ17770.1"/>
    <property type="molecule type" value="Genomic_DNA"/>
</dbReference>